<organism evidence="2 3">
    <name type="scientific">Aquibacillus albus</name>
    <dbReference type="NCBI Taxonomy" id="1168171"/>
    <lineage>
        <taxon>Bacteria</taxon>
        <taxon>Bacillati</taxon>
        <taxon>Bacillota</taxon>
        <taxon>Bacilli</taxon>
        <taxon>Bacillales</taxon>
        <taxon>Bacillaceae</taxon>
        <taxon>Aquibacillus</taxon>
    </lineage>
</organism>
<name>A0ABS2N3G0_9BACI</name>
<keyword evidence="3" id="KW-1185">Reference proteome</keyword>
<proteinExistence type="predicted"/>
<feature type="domain" description="Resolvase/invertase-type recombinase catalytic" evidence="1">
    <location>
        <begin position="1"/>
        <end position="24"/>
    </location>
</feature>
<dbReference type="InterPro" id="IPR006119">
    <property type="entry name" value="Resolv_N"/>
</dbReference>
<reference evidence="2 3" key="1">
    <citation type="submission" date="2021-01" db="EMBL/GenBank/DDBJ databases">
        <title>Genomic Encyclopedia of Type Strains, Phase IV (KMG-IV): sequencing the most valuable type-strain genomes for metagenomic binning, comparative biology and taxonomic classification.</title>
        <authorList>
            <person name="Goeker M."/>
        </authorList>
    </citation>
    <scope>NUCLEOTIDE SEQUENCE [LARGE SCALE GENOMIC DNA]</scope>
    <source>
        <strain evidence="2 3">DSM 23711</strain>
    </source>
</reference>
<sequence length="68" mass="7873">MCKIERDLIAERTKAGLEFSRARGRKGGRSKKNQKDRERELKLYDTEQYYVNGIAEMTGASTATIFRE</sequence>
<comment type="caution">
    <text evidence="2">The sequence shown here is derived from an EMBL/GenBank/DDBJ whole genome shotgun (WGS) entry which is preliminary data.</text>
</comment>
<protein>
    <submittedName>
        <fullName evidence="2">DNA invertase Pin-like site-specific DNA recombinase</fullName>
    </submittedName>
</protein>
<dbReference type="RefSeq" id="WP_204501242.1">
    <property type="nucleotide sequence ID" value="NZ_JAFBDR010000020.1"/>
</dbReference>
<evidence type="ECO:0000313" key="3">
    <source>
        <dbReference type="Proteomes" id="UP001296943"/>
    </source>
</evidence>
<gene>
    <name evidence="2" type="ORF">JOC48_003199</name>
</gene>
<dbReference type="PROSITE" id="PS51736">
    <property type="entry name" value="RECOMBINASES_3"/>
    <property type="match status" value="1"/>
</dbReference>
<evidence type="ECO:0000259" key="1">
    <source>
        <dbReference type="PROSITE" id="PS51736"/>
    </source>
</evidence>
<evidence type="ECO:0000313" key="2">
    <source>
        <dbReference type="EMBL" id="MBM7572668.1"/>
    </source>
</evidence>
<accession>A0ABS2N3G0</accession>
<dbReference type="EMBL" id="JAFBDR010000020">
    <property type="protein sequence ID" value="MBM7572668.1"/>
    <property type="molecule type" value="Genomic_DNA"/>
</dbReference>
<dbReference type="Proteomes" id="UP001296943">
    <property type="component" value="Unassembled WGS sequence"/>
</dbReference>